<evidence type="ECO:0000313" key="7">
    <source>
        <dbReference type="Proteomes" id="UP000076532"/>
    </source>
</evidence>
<evidence type="ECO:0000256" key="2">
    <source>
        <dbReference type="ARBA" id="ARBA00022771"/>
    </source>
</evidence>
<dbReference type="EMBL" id="KV417580">
    <property type="protein sequence ID" value="KZP17705.1"/>
    <property type="molecule type" value="Genomic_DNA"/>
</dbReference>
<dbReference type="GO" id="GO:0008270">
    <property type="term" value="F:zinc ion binding"/>
    <property type="evidence" value="ECO:0007669"/>
    <property type="project" value="UniProtKB-KW"/>
</dbReference>
<keyword evidence="3" id="KW-0862">Zinc</keyword>
<protein>
    <recommendedName>
        <fullName evidence="5">MYND-type domain-containing protein</fullName>
    </recommendedName>
</protein>
<dbReference type="Pfam" id="PF01753">
    <property type="entry name" value="zf-MYND"/>
    <property type="match status" value="1"/>
</dbReference>
<dbReference type="AlphaFoldDB" id="A0A166GCR3"/>
<evidence type="ECO:0000313" key="6">
    <source>
        <dbReference type="EMBL" id="KZP17705.1"/>
    </source>
</evidence>
<evidence type="ECO:0000256" key="4">
    <source>
        <dbReference type="PROSITE-ProRule" id="PRU00134"/>
    </source>
</evidence>
<sequence>MATAYYSQPAAANYFTPPSGHHHAQKQRGYRLCDQCGAVENPAASKFRMCGGCMTTQYCSPDCQKSHWTSHKSICQHTAAQIAGAKQQPVGPDYADENVAKHLRKFTSNHATLLGWAGFQALQLKRLPANVRANALLVELEFTNHPDANRRLAVKGTHIVPRTYVTSRDPLVADDIARREERCRRAGGIGTAVILIQCGGVSQVMPVEVDPPSKISWDERNDWAEVMRHFVESGRTDFKPISSTARGTYYG</sequence>
<dbReference type="InterPro" id="IPR002893">
    <property type="entry name" value="Znf_MYND"/>
</dbReference>
<dbReference type="STRING" id="436010.A0A166GCR3"/>
<feature type="domain" description="MYND-type" evidence="5">
    <location>
        <begin position="33"/>
        <end position="75"/>
    </location>
</feature>
<dbReference type="OrthoDB" id="432970at2759"/>
<name>A0A166GCR3_9AGAM</name>
<dbReference type="SUPFAM" id="SSF144232">
    <property type="entry name" value="HIT/MYND zinc finger-like"/>
    <property type="match status" value="1"/>
</dbReference>
<proteinExistence type="predicted"/>
<dbReference type="PROSITE" id="PS01360">
    <property type="entry name" value="ZF_MYND_1"/>
    <property type="match status" value="1"/>
</dbReference>
<dbReference type="Gene3D" id="6.10.140.2220">
    <property type="match status" value="1"/>
</dbReference>
<dbReference type="PROSITE" id="PS50865">
    <property type="entry name" value="ZF_MYND_2"/>
    <property type="match status" value="1"/>
</dbReference>
<keyword evidence="7" id="KW-1185">Reference proteome</keyword>
<evidence type="ECO:0000256" key="3">
    <source>
        <dbReference type="ARBA" id="ARBA00022833"/>
    </source>
</evidence>
<reference evidence="6 7" key="1">
    <citation type="journal article" date="2016" name="Mol. Biol. Evol.">
        <title>Comparative Genomics of Early-Diverging Mushroom-Forming Fungi Provides Insights into the Origins of Lignocellulose Decay Capabilities.</title>
        <authorList>
            <person name="Nagy L.G."/>
            <person name="Riley R."/>
            <person name="Tritt A."/>
            <person name="Adam C."/>
            <person name="Daum C."/>
            <person name="Floudas D."/>
            <person name="Sun H."/>
            <person name="Yadav J.S."/>
            <person name="Pangilinan J."/>
            <person name="Larsson K.H."/>
            <person name="Matsuura K."/>
            <person name="Barry K."/>
            <person name="Labutti K."/>
            <person name="Kuo R."/>
            <person name="Ohm R.A."/>
            <person name="Bhattacharya S.S."/>
            <person name="Shirouzu T."/>
            <person name="Yoshinaga Y."/>
            <person name="Martin F.M."/>
            <person name="Grigoriev I.V."/>
            <person name="Hibbett D.S."/>
        </authorList>
    </citation>
    <scope>NUCLEOTIDE SEQUENCE [LARGE SCALE GENOMIC DNA]</scope>
    <source>
        <strain evidence="6 7">CBS 109695</strain>
    </source>
</reference>
<accession>A0A166GCR3</accession>
<evidence type="ECO:0000259" key="5">
    <source>
        <dbReference type="PROSITE" id="PS50865"/>
    </source>
</evidence>
<gene>
    <name evidence="6" type="ORF">FIBSPDRAFT_830278</name>
</gene>
<keyword evidence="2 4" id="KW-0863">Zinc-finger</keyword>
<evidence type="ECO:0000256" key="1">
    <source>
        <dbReference type="ARBA" id="ARBA00022723"/>
    </source>
</evidence>
<organism evidence="6 7">
    <name type="scientific">Athelia psychrophila</name>
    <dbReference type="NCBI Taxonomy" id="1759441"/>
    <lineage>
        <taxon>Eukaryota</taxon>
        <taxon>Fungi</taxon>
        <taxon>Dikarya</taxon>
        <taxon>Basidiomycota</taxon>
        <taxon>Agaricomycotina</taxon>
        <taxon>Agaricomycetes</taxon>
        <taxon>Agaricomycetidae</taxon>
        <taxon>Atheliales</taxon>
        <taxon>Atheliaceae</taxon>
        <taxon>Athelia</taxon>
    </lineage>
</organism>
<keyword evidence="1" id="KW-0479">Metal-binding</keyword>
<dbReference type="Proteomes" id="UP000076532">
    <property type="component" value="Unassembled WGS sequence"/>
</dbReference>